<reference evidence="1" key="1">
    <citation type="submission" date="2017-05" db="EMBL/GenBank/DDBJ databases">
        <authorList>
            <person name="Imhoff J.F."/>
            <person name="Rahn T."/>
            <person name="Kuenzel S."/>
            <person name="Neulinger S.C."/>
        </authorList>
    </citation>
    <scope>NUCLEOTIDE SEQUENCE</scope>
    <source>
        <strain evidence="1">DSM 4395</strain>
    </source>
</reference>
<comment type="caution">
    <text evidence="1">The sequence shown here is derived from an EMBL/GenBank/DDBJ whole genome shotgun (WGS) entry which is preliminary data.</text>
</comment>
<accession>A0AAJ0UFY3</accession>
<dbReference type="RefSeq" id="WP_201245441.1">
    <property type="nucleotide sequence ID" value="NZ_NHSF01000056.1"/>
</dbReference>
<gene>
    <name evidence="1" type="ORF">CCR82_09420</name>
</gene>
<protein>
    <submittedName>
        <fullName evidence="1">Uncharacterized protein</fullName>
    </submittedName>
</protein>
<reference evidence="1" key="2">
    <citation type="journal article" date="2020" name="Microorganisms">
        <title>Osmotic Adaptation and Compatible Solute Biosynthesis of Phototrophic Bacteria as Revealed from Genome Analyses.</title>
        <authorList>
            <person name="Imhoff J.F."/>
            <person name="Rahn T."/>
            <person name="Kunzel S."/>
            <person name="Keller A."/>
            <person name="Neulinger S.C."/>
        </authorList>
    </citation>
    <scope>NUCLEOTIDE SEQUENCE</scope>
    <source>
        <strain evidence="1">DSM 4395</strain>
    </source>
</reference>
<dbReference type="Proteomes" id="UP001296967">
    <property type="component" value="Unassembled WGS sequence"/>
</dbReference>
<evidence type="ECO:0000313" key="1">
    <source>
        <dbReference type="EMBL" id="MBK5930731.1"/>
    </source>
</evidence>
<organism evidence="1 2">
    <name type="scientific">Halochromatium salexigens</name>
    <name type="common">Chromatium salexigens</name>
    <dbReference type="NCBI Taxonomy" id="49447"/>
    <lineage>
        <taxon>Bacteria</taxon>
        <taxon>Pseudomonadati</taxon>
        <taxon>Pseudomonadota</taxon>
        <taxon>Gammaproteobacteria</taxon>
        <taxon>Chromatiales</taxon>
        <taxon>Chromatiaceae</taxon>
        <taxon>Halochromatium</taxon>
    </lineage>
</organism>
<dbReference type="EMBL" id="NHSF01000056">
    <property type="protein sequence ID" value="MBK5930731.1"/>
    <property type="molecule type" value="Genomic_DNA"/>
</dbReference>
<keyword evidence="2" id="KW-1185">Reference proteome</keyword>
<sequence length="131" mass="14607">MDRCPNCRARLDGAETCRRCGMELGLLRATERAADAWLRRAIAHLTRDEFECARQALHRALALRRDPLAESLRGLLHRTSSAVFEPLTASATAAASPDDGAEPETETLADHVARIPGRGLRAFYSRLFHRR</sequence>
<dbReference type="AlphaFoldDB" id="A0AAJ0UFY3"/>
<proteinExistence type="predicted"/>
<name>A0AAJ0UFY3_HALSE</name>
<evidence type="ECO:0000313" key="2">
    <source>
        <dbReference type="Proteomes" id="UP001296967"/>
    </source>
</evidence>